<dbReference type="Proteomes" id="UP000092574">
    <property type="component" value="Chromosome"/>
</dbReference>
<dbReference type="STRING" id="1796616.A4V09_03990"/>
<evidence type="ECO:0008006" key="3">
    <source>
        <dbReference type="Google" id="ProtNLM"/>
    </source>
</evidence>
<keyword evidence="2" id="KW-1185">Reference proteome</keyword>
<dbReference type="OrthoDB" id="1975387at2"/>
<dbReference type="KEGG" id="byl:A4V09_03990"/>
<reference evidence="1" key="1">
    <citation type="submission" date="2017-04" db="EMBL/GenBank/DDBJ databases">
        <title>Complete Genome Sequences of Twelve Strains of a Stable Defined Moderately Diverse Mouse Microbiota 2 (sDMDMm2).</title>
        <authorList>
            <person name="Uchimura Y."/>
            <person name="Wyss M."/>
            <person name="Brugiroux S."/>
            <person name="Limenitakis J.P."/>
            <person name="Stecher B."/>
            <person name="McCoy K.D."/>
            <person name="Macpherson A.J."/>
        </authorList>
    </citation>
    <scope>NUCLEOTIDE SEQUENCE</scope>
    <source>
        <strain evidence="1">YL58</strain>
    </source>
</reference>
<dbReference type="RefSeq" id="WP_065541215.1">
    <property type="nucleotide sequence ID" value="NZ_CP015405.2"/>
</dbReference>
<protein>
    <recommendedName>
        <fullName evidence="3">Alternate signal-mediated exported protein</fullName>
    </recommendedName>
</protein>
<name>A0A1C7I5Z1_9FIRM</name>
<organism evidence="1 2">
    <name type="scientific">Blautia pseudococcoides</name>
    <dbReference type="NCBI Taxonomy" id="1796616"/>
    <lineage>
        <taxon>Bacteria</taxon>
        <taxon>Bacillati</taxon>
        <taxon>Bacillota</taxon>
        <taxon>Clostridia</taxon>
        <taxon>Lachnospirales</taxon>
        <taxon>Lachnospiraceae</taxon>
        <taxon>Blautia</taxon>
    </lineage>
</organism>
<gene>
    <name evidence="1" type="ORF">A4V09_03990</name>
</gene>
<accession>A0A1C7I5Z1</accession>
<evidence type="ECO:0000313" key="1">
    <source>
        <dbReference type="EMBL" id="ANU74995.1"/>
    </source>
</evidence>
<dbReference type="EMBL" id="CP015405">
    <property type="protein sequence ID" value="ANU74995.1"/>
    <property type="molecule type" value="Genomic_DNA"/>
</dbReference>
<dbReference type="AlphaFoldDB" id="A0A1C7I5Z1"/>
<sequence length="193" mass="21728">MSEVRKREMLREAAALLLLILLLTAAGLAVGVGSAYFSDQDARSNRIKPGDSNLEITEEFHPPDELKPGEVIAKSVQITNKGKSSCFVRCRLLLDDEGILPYLNLGPDTENWVKAEDGYYYYKSALEIGEITTELLKQIEVAKDAPEELLKRGFSLNVYAESYQQGQFLKEAWQEAWKHFEKNQKAGKEEGIV</sequence>
<proteinExistence type="predicted"/>
<evidence type="ECO:0000313" key="2">
    <source>
        <dbReference type="Proteomes" id="UP000092574"/>
    </source>
</evidence>